<evidence type="ECO:0000256" key="4">
    <source>
        <dbReference type="ARBA" id="ARBA00022980"/>
    </source>
</evidence>
<dbReference type="HAMAP" id="MF_01345_B">
    <property type="entry name" value="Ribosomal_uS17_B"/>
    <property type="match status" value="1"/>
</dbReference>
<dbReference type="PANTHER" id="PTHR10744">
    <property type="entry name" value="40S RIBOSOMAL PROTEIN S11 FAMILY MEMBER"/>
    <property type="match status" value="1"/>
</dbReference>
<comment type="caution">
    <text evidence="7">The sequence shown here is derived from an EMBL/GenBank/DDBJ whole genome shotgun (WGS) entry which is preliminary data.</text>
</comment>
<dbReference type="CDD" id="cd00364">
    <property type="entry name" value="Ribosomal_uS17"/>
    <property type="match status" value="1"/>
</dbReference>
<dbReference type="GO" id="GO:0019843">
    <property type="term" value="F:rRNA binding"/>
    <property type="evidence" value="ECO:0007669"/>
    <property type="project" value="UniProtKB-UniRule"/>
</dbReference>
<organism evidence="7 8">
    <name type="scientific">Pseudohongiella nitratireducens</name>
    <dbReference type="NCBI Taxonomy" id="1768907"/>
    <lineage>
        <taxon>Bacteria</taxon>
        <taxon>Pseudomonadati</taxon>
        <taxon>Pseudomonadota</taxon>
        <taxon>Gammaproteobacteria</taxon>
        <taxon>Pseudomonadales</taxon>
        <taxon>Pseudohongiellaceae</taxon>
        <taxon>Pseudohongiella</taxon>
    </lineage>
</organism>
<dbReference type="PANTHER" id="PTHR10744:SF1">
    <property type="entry name" value="SMALL RIBOSOMAL SUBUNIT PROTEIN US17M"/>
    <property type="match status" value="1"/>
</dbReference>
<reference evidence="7" key="2">
    <citation type="submission" date="2020-09" db="EMBL/GenBank/DDBJ databases">
        <authorList>
            <person name="Sun Q."/>
            <person name="Zhou Y."/>
        </authorList>
    </citation>
    <scope>NUCLEOTIDE SEQUENCE</scope>
    <source>
        <strain evidence="7">CGMCC 1.15425</strain>
    </source>
</reference>
<keyword evidence="2 6" id="KW-0699">rRNA-binding</keyword>
<reference evidence="7" key="1">
    <citation type="journal article" date="2014" name="Int. J. Syst. Evol. Microbiol.">
        <title>Complete genome sequence of Corynebacterium casei LMG S-19264T (=DSM 44701T), isolated from a smear-ripened cheese.</title>
        <authorList>
            <consortium name="US DOE Joint Genome Institute (JGI-PGF)"/>
            <person name="Walter F."/>
            <person name="Albersmeier A."/>
            <person name="Kalinowski J."/>
            <person name="Ruckert C."/>
        </authorList>
    </citation>
    <scope>NUCLEOTIDE SEQUENCE</scope>
    <source>
        <strain evidence="7">CGMCC 1.15425</strain>
    </source>
</reference>
<dbReference type="SUPFAM" id="SSF50249">
    <property type="entry name" value="Nucleic acid-binding proteins"/>
    <property type="match status" value="1"/>
</dbReference>
<name>A0A916QL61_9GAMM</name>
<dbReference type="GO" id="GO:0003735">
    <property type="term" value="F:structural constituent of ribosome"/>
    <property type="evidence" value="ECO:0007669"/>
    <property type="project" value="UniProtKB-UniRule"/>
</dbReference>
<evidence type="ECO:0000313" key="8">
    <source>
        <dbReference type="Proteomes" id="UP000627715"/>
    </source>
</evidence>
<dbReference type="GO" id="GO:0022627">
    <property type="term" value="C:cytosolic small ribosomal subunit"/>
    <property type="evidence" value="ECO:0007669"/>
    <property type="project" value="UniProtKB-UniRule"/>
</dbReference>
<keyword evidence="5 6" id="KW-0687">Ribonucleoprotein</keyword>
<dbReference type="InterPro" id="IPR019984">
    <property type="entry name" value="Ribosomal_uS17_bact/chlr"/>
</dbReference>
<dbReference type="OrthoDB" id="9811714at2"/>
<evidence type="ECO:0000256" key="1">
    <source>
        <dbReference type="ARBA" id="ARBA00010254"/>
    </source>
</evidence>
<evidence type="ECO:0000256" key="6">
    <source>
        <dbReference type="HAMAP-Rule" id="MF_01345"/>
    </source>
</evidence>
<evidence type="ECO:0000313" key="7">
    <source>
        <dbReference type="EMBL" id="GFZ77916.1"/>
    </source>
</evidence>
<dbReference type="NCBIfam" id="TIGR03635">
    <property type="entry name" value="uS17_bact"/>
    <property type="match status" value="1"/>
</dbReference>
<comment type="similarity">
    <text evidence="1 6">Belongs to the universal ribosomal protein uS17 family.</text>
</comment>
<dbReference type="PRINTS" id="PR00973">
    <property type="entry name" value="RIBOSOMALS17"/>
</dbReference>
<dbReference type="RefSeq" id="WP_068810486.1">
    <property type="nucleotide sequence ID" value="NZ_BMIY01000009.1"/>
</dbReference>
<dbReference type="Gene3D" id="2.40.50.140">
    <property type="entry name" value="Nucleic acid-binding proteins"/>
    <property type="match status" value="1"/>
</dbReference>
<dbReference type="GO" id="GO:0006412">
    <property type="term" value="P:translation"/>
    <property type="evidence" value="ECO:0007669"/>
    <property type="project" value="UniProtKB-UniRule"/>
</dbReference>
<dbReference type="AlphaFoldDB" id="A0A916QL61"/>
<evidence type="ECO:0000256" key="5">
    <source>
        <dbReference type="ARBA" id="ARBA00023274"/>
    </source>
</evidence>
<dbReference type="EMBL" id="BMIY01000009">
    <property type="protein sequence ID" value="GFZ77916.1"/>
    <property type="molecule type" value="Genomic_DNA"/>
</dbReference>
<dbReference type="InterPro" id="IPR000266">
    <property type="entry name" value="Ribosomal_uS17"/>
</dbReference>
<keyword evidence="8" id="KW-1185">Reference proteome</keyword>
<keyword evidence="3 6" id="KW-0694">RNA-binding</keyword>
<comment type="subunit">
    <text evidence="6">Part of the 30S ribosomal subunit.</text>
</comment>
<evidence type="ECO:0000256" key="2">
    <source>
        <dbReference type="ARBA" id="ARBA00022730"/>
    </source>
</evidence>
<dbReference type="Pfam" id="PF00366">
    <property type="entry name" value="Ribosomal_S17"/>
    <property type="match status" value="1"/>
</dbReference>
<keyword evidence="4 6" id="KW-0689">Ribosomal protein</keyword>
<dbReference type="Proteomes" id="UP000627715">
    <property type="component" value="Unassembled WGS sequence"/>
</dbReference>
<proteinExistence type="inferred from homology"/>
<accession>A0A916QL61</accession>
<protein>
    <recommendedName>
        <fullName evidence="6">Small ribosomal subunit protein uS17</fullName>
    </recommendedName>
</protein>
<comment type="function">
    <text evidence="6">One of the primary rRNA binding proteins, it binds specifically to the 5'-end of 16S ribosomal RNA.</text>
</comment>
<sequence>MSLNETKTETIARTVTGKVVSAKMDKSIVVLVERRVKHPVYGKFITRSSKVHAHDANNECKSGDRVTVKEVSPISKTKTWTLVSIDERATQI</sequence>
<gene>
    <name evidence="6 7" type="primary">rpsQ</name>
    <name evidence="7" type="ORF">GCM10011403_21120</name>
</gene>
<evidence type="ECO:0000256" key="3">
    <source>
        <dbReference type="ARBA" id="ARBA00022884"/>
    </source>
</evidence>
<dbReference type="InterPro" id="IPR012340">
    <property type="entry name" value="NA-bd_OB-fold"/>
</dbReference>
<dbReference type="NCBIfam" id="NF004123">
    <property type="entry name" value="PRK05610.1"/>
    <property type="match status" value="1"/>
</dbReference>